<dbReference type="EMBL" id="JYDT01002522">
    <property type="protein sequence ID" value="KRY63239.1"/>
    <property type="molecule type" value="Genomic_DNA"/>
</dbReference>
<sequence length="32" mass="3658">MIVTLNVATSLPYESSSIKWQFLLSKFLKEAL</sequence>
<name>A0A0V1DNV9_TRIPS</name>
<organism evidence="1 2">
    <name type="scientific">Trichinella pseudospiralis</name>
    <name type="common">Parasitic roundworm</name>
    <dbReference type="NCBI Taxonomy" id="6337"/>
    <lineage>
        <taxon>Eukaryota</taxon>
        <taxon>Metazoa</taxon>
        <taxon>Ecdysozoa</taxon>
        <taxon>Nematoda</taxon>
        <taxon>Enoplea</taxon>
        <taxon>Dorylaimia</taxon>
        <taxon>Trichinellida</taxon>
        <taxon>Trichinellidae</taxon>
        <taxon>Trichinella</taxon>
    </lineage>
</organism>
<dbReference type="AlphaFoldDB" id="A0A0V1DNV9"/>
<proteinExistence type="predicted"/>
<protein>
    <submittedName>
        <fullName evidence="1">Uncharacterized protein</fullName>
    </submittedName>
</protein>
<dbReference type="Proteomes" id="UP000054995">
    <property type="component" value="Unassembled WGS sequence"/>
</dbReference>
<comment type="caution">
    <text evidence="1">The sequence shown here is derived from an EMBL/GenBank/DDBJ whole genome shotgun (WGS) entry which is preliminary data.</text>
</comment>
<evidence type="ECO:0000313" key="2">
    <source>
        <dbReference type="Proteomes" id="UP000054995"/>
    </source>
</evidence>
<accession>A0A0V1DNV9</accession>
<keyword evidence="2" id="KW-1185">Reference proteome</keyword>
<reference evidence="1 2" key="1">
    <citation type="submission" date="2015-01" db="EMBL/GenBank/DDBJ databases">
        <title>Evolution of Trichinella species and genotypes.</title>
        <authorList>
            <person name="Korhonen P.K."/>
            <person name="Edoardo P."/>
            <person name="Giuseppe L.R."/>
            <person name="Gasser R.B."/>
        </authorList>
    </citation>
    <scope>NUCLEOTIDE SEQUENCE [LARGE SCALE GENOMIC DNA]</scope>
    <source>
        <strain evidence="1">ISS470</strain>
    </source>
</reference>
<gene>
    <name evidence="1" type="ORF">T4D_14479</name>
</gene>
<evidence type="ECO:0000313" key="1">
    <source>
        <dbReference type="EMBL" id="KRY63239.1"/>
    </source>
</evidence>